<dbReference type="GeneID" id="115634001"/>
<dbReference type="OrthoDB" id="7765058at2759"/>
<protein>
    <submittedName>
        <fullName evidence="3">Uncharacterized protein LOC115634001</fullName>
    </submittedName>
</protein>
<dbReference type="InterPro" id="IPR006629">
    <property type="entry name" value="LITAF"/>
</dbReference>
<accession>A0A6J2UG09</accession>
<evidence type="ECO:0000313" key="3">
    <source>
        <dbReference type="RefSeq" id="XP_030387386.1"/>
    </source>
</evidence>
<dbReference type="AlphaFoldDB" id="A0A6J2UG09"/>
<feature type="domain" description="LITAF" evidence="1">
    <location>
        <begin position="130"/>
        <end position="213"/>
    </location>
</feature>
<name>A0A6J2UG09_DROLE</name>
<keyword evidence="2" id="KW-1185">Reference proteome</keyword>
<reference evidence="3" key="1">
    <citation type="submission" date="2025-08" db="UniProtKB">
        <authorList>
            <consortium name="RefSeq"/>
        </authorList>
    </citation>
    <scope>IDENTIFICATION</scope>
    <source>
        <strain evidence="3">11010-0011.00</strain>
        <tissue evidence="3">Whole body</tissue>
    </source>
</reference>
<proteinExistence type="predicted"/>
<dbReference type="RefSeq" id="XP_030387386.1">
    <property type="nucleotide sequence ID" value="XM_030531526.1"/>
</dbReference>
<dbReference type="PROSITE" id="PS51837">
    <property type="entry name" value="LITAF"/>
    <property type="match status" value="1"/>
</dbReference>
<organism evidence="2 3">
    <name type="scientific">Drosophila lebanonensis</name>
    <name type="common">Fruit fly</name>
    <name type="synonym">Scaptodrosophila lebanonensis</name>
    <dbReference type="NCBI Taxonomy" id="7225"/>
    <lineage>
        <taxon>Eukaryota</taxon>
        <taxon>Metazoa</taxon>
        <taxon>Ecdysozoa</taxon>
        <taxon>Arthropoda</taxon>
        <taxon>Hexapoda</taxon>
        <taxon>Insecta</taxon>
        <taxon>Pterygota</taxon>
        <taxon>Neoptera</taxon>
        <taxon>Endopterygota</taxon>
        <taxon>Diptera</taxon>
        <taxon>Brachycera</taxon>
        <taxon>Muscomorpha</taxon>
        <taxon>Ephydroidea</taxon>
        <taxon>Drosophilidae</taxon>
        <taxon>Scaptodrosophila</taxon>
    </lineage>
</organism>
<sequence length="243" mass="27177">MAESCPEQYVRCLKCLKIIKCSRYDTSSLVDHIQADHPEIIQSANEKLKNLHKLAAQHGVSEERLSQISKMTGMSESELADEAEKYIARNYQGGAAPATDPIKACAAPTQTSSSCKEPKPKLSASKDNNRRKYYRASIEKWTPTDGCIYCPSCGCNRRPMIKTNTEVYSSSSCCASCVASCWPFCFLPCLISPENKEYLHCANCKTFLGLYDRENNCIKPNREFVPCDTPCNGDCKNRPKKNQ</sequence>
<evidence type="ECO:0000259" key="1">
    <source>
        <dbReference type="PROSITE" id="PS51837"/>
    </source>
</evidence>
<dbReference type="SMART" id="SM00714">
    <property type="entry name" value="LITAF"/>
    <property type="match status" value="1"/>
</dbReference>
<dbReference type="Proteomes" id="UP000504634">
    <property type="component" value="Unplaced"/>
</dbReference>
<evidence type="ECO:0000313" key="2">
    <source>
        <dbReference type="Proteomes" id="UP000504634"/>
    </source>
</evidence>
<gene>
    <name evidence="3" type="primary">LOC115634001</name>
</gene>
<dbReference type="Pfam" id="PF10601">
    <property type="entry name" value="zf-LITAF-like"/>
    <property type="match status" value="1"/>
</dbReference>